<feature type="signal peptide" evidence="29">
    <location>
        <begin position="1"/>
        <end position="34"/>
    </location>
</feature>
<dbReference type="STRING" id="3476.A0A2P5DG34"/>
<dbReference type="Pfam" id="PF07714">
    <property type="entry name" value="PK_Tyr_Ser-Thr"/>
    <property type="match status" value="1"/>
</dbReference>
<accession>A0A2P5DG34</accession>
<keyword evidence="8" id="KW-0597">Phosphoprotein</keyword>
<dbReference type="FunFam" id="1.10.510.10:FF:000276">
    <property type="entry name" value="LRR receptor-like serine/threonine-protein kinase RCH1"/>
    <property type="match status" value="1"/>
</dbReference>
<dbReference type="Pfam" id="PF00560">
    <property type="entry name" value="LRR_1"/>
    <property type="match status" value="6"/>
</dbReference>
<dbReference type="Gene3D" id="3.80.10.10">
    <property type="entry name" value="Ribonuclease Inhibitor"/>
    <property type="match status" value="7"/>
</dbReference>
<dbReference type="InterPro" id="IPR013210">
    <property type="entry name" value="LRR_N_plant-typ"/>
</dbReference>
<dbReference type="GO" id="GO:0005524">
    <property type="term" value="F:ATP binding"/>
    <property type="evidence" value="ECO:0007669"/>
    <property type="project" value="UniProtKB-UniRule"/>
</dbReference>
<keyword evidence="21" id="KW-0675">Receptor</keyword>
<dbReference type="Pfam" id="PF23598">
    <property type="entry name" value="LRR_14"/>
    <property type="match status" value="1"/>
</dbReference>
<dbReference type="InterPro" id="IPR001611">
    <property type="entry name" value="Leu-rich_rpt"/>
</dbReference>
<dbReference type="Pfam" id="PF08263">
    <property type="entry name" value="LRRNT_2"/>
    <property type="match status" value="1"/>
</dbReference>
<keyword evidence="15 31" id="KW-0418">Kinase</keyword>
<evidence type="ECO:0000256" key="19">
    <source>
        <dbReference type="ARBA" id="ARBA00023136"/>
    </source>
</evidence>
<dbReference type="OrthoDB" id="1626849at2759"/>
<dbReference type="InterPro" id="IPR003591">
    <property type="entry name" value="Leu-rich_rpt_typical-subtyp"/>
</dbReference>
<evidence type="ECO:0000256" key="13">
    <source>
        <dbReference type="ARBA" id="ARBA00022737"/>
    </source>
</evidence>
<keyword evidence="16 26" id="KW-0067">ATP-binding</keyword>
<keyword evidence="19 28" id="KW-0472">Membrane</keyword>
<dbReference type="InterPro" id="IPR055414">
    <property type="entry name" value="LRR_R13L4/SHOC2-like"/>
</dbReference>
<keyword evidence="7" id="KW-0723">Serine/threonine-protein kinase</keyword>
<keyword evidence="32" id="KW-1185">Reference proteome</keyword>
<comment type="similarity">
    <text evidence="3">Belongs to the protein kinase superfamily. Ser/Thr protein kinase family.</text>
</comment>
<evidence type="ECO:0000256" key="10">
    <source>
        <dbReference type="ARBA" id="ARBA00022679"/>
    </source>
</evidence>
<evidence type="ECO:0000256" key="8">
    <source>
        <dbReference type="ARBA" id="ARBA00022553"/>
    </source>
</evidence>
<dbReference type="FunFam" id="3.80.10.10:FF:000333">
    <property type="entry name" value="LRR receptor-like serine/threonine-protein kinase RCH1"/>
    <property type="match status" value="1"/>
</dbReference>
<dbReference type="PROSITE" id="PS00107">
    <property type="entry name" value="PROTEIN_KINASE_ATP"/>
    <property type="match status" value="1"/>
</dbReference>
<dbReference type="FunFam" id="3.80.10.10:FF:000775">
    <property type="entry name" value="Predicted protein"/>
    <property type="match status" value="1"/>
</dbReference>
<comment type="subcellular location">
    <subcellularLocation>
        <location evidence="2">Cell membrane</location>
        <topology evidence="2">Single-pass type I membrane protein</topology>
    </subcellularLocation>
    <subcellularLocation>
        <location evidence="1">Secreted</location>
        <location evidence="1">Cell wall</location>
    </subcellularLocation>
</comment>
<dbReference type="PANTHER" id="PTHR48053">
    <property type="entry name" value="LEUCINE RICH REPEAT FAMILY PROTEIN, EXPRESSED"/>
    <property type="match status" value="1"/>
</dbReference>
<evidence type="ECO:0000256" key="3">
    <source>
        <dbReference type="ARBA" id="ARBA00008684"/>
    </source>
</evidence>
<dbReference type="GO" id="GO:0004674">
    <property type="term" value="F:protein serine/threonine kinase activity"/>
    <property type="evidence" value="ECO:0007669"/>
    <property type="project" value="UniProtKB-KW"/>
</dbReference>
<keyword evidence="10" id="KW-0808">Transferase</keyword>
<evidence type="ECO:0000259" key="30">
    <source>
        <dbReference type="PROSITE" id="PS50011"/>
    </source>
</evidence>
<feature type="transmembrane region" description="Helical" evidence="28">
    <location>
        <begin position="716"/>
        <end position="737"/>
    </location>
</feature>
<evidence type="ECO:0000256" key="2">
    <source>
        <dbReference type="ARBA" id="ARBA00004251"/>
    </source>
</evidence>
<keyword evidence="12 29" id="KW-0732">Signal</keyword>
<evidence type="ECO:0000313" key="32">
    <source>
        <dbReference type="Proteomes" id="UP000237105"/>
    </source>
</evidence>
<evidence type="ECO:0000313" key="31">
    <source>
        <dbReference type="EMBL" id="PON72236.1"/>
    </source>
</evidence>
<dbReference type="PROSITE" id="PS50011">
    <property type="entry name" value="PROTEIN_KINASE_DOM"/>
    <property type="match status" value="1"/>
</dbReference>
<dbReference type="Gene3D" id="3.30.200.20">
    <property type="entry name" value="Phosphorylase Kinase, domain 1"/>
    <property type="match status" value="1"/>
</dbReference>
<gene>
    <name evidence="31" type="ORF">PanWU01x14_066270</name>
</gene>
<dbReference type="InterPro" id="IPR032675">
    <property type="entry name" value="LRR_dom_sf"/>
</dbReference>
<evidence type="ECO:0000256" key="11">
    <source>
        <dbReference type="ARBA" id="ARBA00022692"/>
    </source>
</evidence>
<dbReference type="GO" id="GO:0042277">
    <property type="term" value="F:peptide binding"/>
    <property type="evidence" value="ECO:0007669"/>
    <property type="project" value="UniProtKB-ARBA"/>
</dbReference>
<evidence type="ECO:0000256" key="28">
    <source>
        <dbReference type="SAM" id="Phobius"/>
    </source>
</evidence>
<evidence type="ECO:0000256" key="25">
    <source>
        <dbReference type="ARBA" id="ARBA00048679"/>
    </source>
</evidence>
<dbReference type="GO" id="GO:0010082">
    <property type="term" value="P:regulation of root meristem growth"/>
    <property type="evidence" value="ECO:0007669"/>
    <property type="project" value="UniProtKB-ARBA"/>
</dbReference>
<keyword evidence="18 28" id="KW-1133">Transmembrane helix</keyword>
<protein>
    <recommendedName>
        <fullName evidence="4">non-specific serine/threonine protein kinase</fullName>
        <ecNumber evidence="4">2.7.11.1</ecNumber>
    </recommendedName>
</protein>
<dbReference type="PANTHER" id="PTHR48053:SF161">
    <property type="entry name" value="PROTEIN KINASE DOMAIN-CONTAINING PROTEIN"/>
    <property type="match status" value="1"/>
</dbReference>
<comment type="similarity">
    <text evidence="23">Belongs to the polygalacturonase-inhibiting protein family.</text>
</comment>
<dbReference type="InterPro" id="IPR011009">
    <property type="entry name" value="Kinase-like_dom_sf"/>
</dbReference>
<evidence type="ECO:0000256" key="14">
    <source>
        <dbReference type="ARBA" id="ARBA00022741"/>
    </source>
</evidence>
<sequence length="1130" mass="121850">MLMPQNYPWPTTTPLSPLLTFSLLLIHFSSMASSINQQGQALLSWKQSLKGSPEPLTNWYPGDETPCGWFGVSCNSQNDVVELSLKYVDLLGQVPSNFSALLTLNTLVLSGTNLTGSIPDQIGCLSELKVLDLSENGLSGEIPLGVFGLGKLERLCLNSNSLEGSMPDQIGNLTSLKWLTLFDNQLGGGIPSTIGKLSQLEAIRAGGNKNLHGPLPQEIGNCTNLVMLGFAETGISGFLPPSLGMLKKLETLAIYTALLSGPIPPELGDCTELNNVYLYENALSGSIPAQLGNLKKLQNLLMWQNNLVGVIPPELGNCGQLLVIDASMNSLTGAIPTSFGNLTLLQELQLSMNQISGELPSQLGNCVEMTHIELDNNQISGTIPTEIGNLSNLTLLFLWQNKLEGTIPPSISRCRNLEAVDFSQNLLTGPIPSGIFELGKLEKLLLLSNNLSGVIPPEIGNCSSLIRFRASDNKLTGKIPPQVGNLRLLNFFDVGSNRITGIIPEEIAGCRNLTFLDLHSNSIAGNLPGSFEELVSLQYVDFSDNLIEGNLSSRFGLLNSLTKLILGRNRLSGSIPSELQSCSKLQLLDLGSNQLTGQIPASLGKIPALEIALNLSLNQLSGEVPEELTTLDKLGILDLSYNQLTGDLHVLADMQNLVVLNVSHNGFSGRVPDTPFFAKLPVSVLSGNPSLCFSGNECAGKERRVAGMRHTTAARVAMVVLLCTAGSLLVAAFYIIIGARKRGGPHGEESDIEADGGDDVEMGPPWEVTLFQKLDLSIADVAKNLTPGSVIGRGRTGVVYRVEIVAGVQLAVKRFRSSDKCSAVAFSSEIATLARIRHRNIVRLIGWGANRKTKLLFYSYMANGNLGSLLHEGGCAGLVEWDSRLKIAIGVAEGLAYLHHDCVPAIVHRDVKAHNILLDERYEACLADFGLARLVEDDQNGSFSANPEFAGSYGYIAPEYASMLKITEKSDVYSFGVVLLEIITAKKPVDPSFPDGQHVIQWVRDHLKCKKDPVEILDPKLQGHPDSQLQEMLQALGISLLCTSTRADDRPNMKDVAVLLNEIRQEPTIGNEVQKPNTKKLETTTPTTPTNSSTSMNVNPAELLLLQGSSRCSLAYSSSSSRETIVDNNV</sequence>
<feature type="chain" id="PRO_5015111478" description="non-specific serine/threonine protein kinase" evidence="29">
    <location>
        <begin position="35"/>
        <end position="1130"/>
    </location>
</feature>
<keyword evidence="11 28" id="KW-0812">Transmembrane</keyword>
<dbReference type="Pfam" id="PF13855">
    <property type="entry name" value="LRR_8"/>
    <property type="match status" value="1"/>
</dbReference>
<evidence type="ECO:0000256" key="1">
    <source>
        <dbReference type="ARBA" id="ARBA00004191"/>
    </source>
</evidence>
<evidence type="ECO:0000256" key="17">
    <source>
        <dbReference type="ARBA" id="ARBA00022843"/>
    </source>
</evidence>
<feature type="domain" description="Protein kinase" evidence="30">
    <location>
        <begin position="785"/>
        <end position="1069"/>
    </location>
</feature>
<evidence type="ECO:0000256" key="15">
    <source>
        <dbReference type="ARBA" id="ARBA00022777"/>
    </source>
</evidence>
<dbReference type="InterPro" id="IPR017441">
    <property type="entry name" value="Protein_kinase_ATP_BS"/>
</dbReference>
<feature type="binding site" evidence="26">
    <location>
        <position position="813"/>
    </location>
    <ligand>
        <name>ATP</name>
        <dbReference type="ChEBI" id="CHEBI:30616"/>
    </ligand>
</feature>
<organism evidence="31 32">
    <name type="scientific">Parasponia andersonii</name>
    <name type="common">Sponia andersonii</name>
    <dbReference type="NCBI Taxonomy" id="3476"/>
    <lineage>
        <taxon>Eukaryota</taxon>
        <taxon>Viridiplantae</taxon>
        <taxon>Streptophyta</taxon>
        <taxon>Embryophyta</taxon>
        <taxon>Tracheophyta</taxon>
        <taxon>Spermatophyta</taxon>
        <taxon>Magnoliopsida</taxon>
        <taxon>eudicotyledons</taxon>
        <taxon>Gunneridae</taxon>
        <taxon>Pentapetalae</taxon>
        <taxon>rosids</taxon>
        <taxon>fabids</taxon>
        <taxon>Rosales</taxon>
        <taxon>Cannabaceae</taxon>
        <taxon>Parasponia</taxon>
    </lineage>
</organism>
<keyword evidence="20" id="KW-1015">Disulfide bond</keyword>
<evidence type="ECO:0000256" key="6">
    <source>
        <dbReference type="ARBA" id="ARBA00022512"/>
    </source>
</evidence>
<keyword evidence="17" id="KW-0832">Ubl conjugation</keyword>
<dbReference type="PROSITE" id="PS00108">
    <property type="entry name" value="PROTEIN_KINASE_ST"/>
    <property type="match status" value="1"/>
</dbReference>
<feature type="compositionally biased region" description="Low complexity" evidence="27">
    <location>
        <begin position="1083"/>
        <end position="1096"/>
    </location>
</feature>
<dbReference type="EC" id="2.7.11.1" evidence="4"/>
<evidence type="ECO:0000256" key="20">
    <source>
        <dbReference type="ARBA" id="ARBA00023157"/>
    </source>
</evidence>
<dbReference type="InterPro" id="IPR000719">
    <property type="entry name" value="Prot_kinase_dom"/>
</dbReference>
<comment type="catalytic activity">
    <reaction evidence="24">
        <text>L-threonyl-[protein] + ATP = O-phospho-L-threonyl-[protein] + ADP + H(+)</text>
        <dbReference type="Rhea" id="RHEA:46608"/>
        <dbReference type="Rhea" id="RHEA-COMP:11060"/>
        <dbReference type="Rhea" id="RHEA-COMP:11605"/>
        <dbReference type="ChEBI" id="CHEBI:15378"/>
        <dbReference type="ChEBI" id="CHEBI:30013"/>
        <dbReference type="ChEBI" id="CHEBI:30616"/>
        <dbReference type="ChEBI" id="CHEBI:61977"/>
        <dbReference type="ChEBI" id="CHEBI:456216"/>
        <dbReference type="EC" id="2.7.11.1"/>
    </reaction>
</comment>
<comment type="caution">
    <text evidence="31">The sequence shown here is derived from an EMBL/GenBank/DDBJ whole genome shotgun (WGS) entry which is preliminary data.</text>
</comment>
<dbReference type="EMBL" id="JXTB01000040">
    <property type="protein sequence ID" value="PON72236.1"/>
    <property type="molecule type" value="Genomic_DNA"/>
</dbReference>
<evidence type="ECO:0000256" key="16">
    <source>
        <dbReference type="ARBA" id="ARBA00022840"/>
    </source>
</evidence>
<dbReference type="AlphaFoldDB" id="A0A2P5DG34"/>
<dbReference type="FunFam" id="3.80.10.10:FF:000383">
    <property type="entry name" value="Leucine-rich repeat receptor protein kinase EMS1"/>
    <property type="match status" value="1"/>
</dbReference>
<keyword evidence="22" id="KW-0325">Glycoprotein</keyword>
<evidence type="ECO:0000256" key="4">
    <source>
        <dbReference type="ARBA" id="ARBA00012513"/>
    </source>
</evidence>
<dbReference type="GO" id="GO:0005886">
    <property type="term" value="C:plasma membrane"/>
    <property type="evidence" value="ECO:0007669"/>
    <property type="project" value="UniProtKB-SubCell"/>
</dbReference>
<evidence type="ECO:0000256" key="29">
    <source>
        <dbReference type="SAM" id="SignalP"/>
    </source>
</evidence>
<keyword evidence="6" id="KW-0964">Secreted</keyword>
<evidence type="ECO:0000256" key="18">
    <source>
        <dbReference type="ARBA" id="ARBA00022989"/>
    </source>
</evidence>
<dbReference type="Proteomes" id="UP000237105">
    <property type="component" value="Unassembled WGS sequence"/>
</dbReference>
<dbReference type="InterPro" id="IPR008271">
    <property type="entry name" value="Ser/Thr_kinase_AS"/>
</dbReference>
<evidence type="ECO:0000256" key="9">
    <source>
        <dbReference type="ARBA" id="ARBA00022614"/>
    </source>
</evidence>
<evidence type="ECO:0000256" key="23">
    <source>
        <dbReference type="ARBA" id="ARBA00038043"/>
    </source>
</evidence>
<feature type="region of interest" description="Disordered" evidence="27">
    <location>
        <begin position="1068"/>
        <end position="1096"/>
    </location>
</feature>
<dbReference type="GO" id="GO:0010078">
    <property type="term" value="P:maintenance of root meristem identity"/>
    <property type="evidence" value="ECO:0007669"/>
    <property type="project" value="UniProtKB-ARBA"/>
</dbReference>
<dbReference type="SUPFAM" id="SSF56112">
    <property type="entry name" value="Protein kinase-like (PK-like)"/>
    <property type="match status" value="1"/>
</dbReference>
<dbReference type="InterPro" id="IPR051716">
    <property type="entry name" value="Plant_RL_S/T_kinase"/>
</dbReference>
<evidence type="ECO:0000256" key="27">
    <source>
        <dbReference type="SAM" id="MobiDB-lite"/>
    </source>
</evidence>
<reference evidence="32" key="1">
    <citation type="submission" date="2016-06" db="EMBL/GenBank/DDBJ databases">
        <title>Parallel loss of symbiosis genes in relatives of nitrogen-fixing non-legume Parasponia.</title>
        <authorList>
            <person name="Van Velzen R."/>
            <person name="Holmer R."/>
            <person name="Bu F."/>
            <person name="Rutten L."/>
            <person name="Van Zeijl A."/>
            <person name="Liu W."/>
            <person name="Santuari L."/>
            <person name="Cao Q."/>
            <person name="Sharma T."/>
            <person name="Shen D."/>
            <person name="Roswanjaya Y."/>
            <person name="Wardhani T."/>
            <person name="Kalhor M.S."/>
            <person name="Jansen J."/>
            <person name="Van den Hoogen J."/>
            <person name="Gungor B."/>
            <person name="Hartog M."/>
            <person name="Hontelez J."/>
            <person name="Verver J."/>
            <person name="Yang W.-C."/>
            <person name="Schijlen E."/>
            <person name="Repin R."/>
            <person name="Schilthuizen M."/>
            <person name="Schranz E."/>
            <person name="Heidstra R."/>
            <person name="Miyata K."/>
            <person name="Fedorova E."/>
            <person name="Kohlen W."/>
            <person name="Bisseling T."/>
            <person name="Smit S."/>
            <person name="Geurts R."/>
        </authorList>
    </citation>
    <scope>NUCLEOTIDE SEQUENCE [LARGE SCALE GENOMIC DNA]</scope>
    <source>
        <strain evidence="32">cv. WU1-14</strain>
    </source>
</reference>
<evidence type="ECO:0000256" key="5">
    <source>
        <dbReference type="ARBA" id="ARBA00022475"/>
    </source>
</evidence>
<dbReference type="SMART" id="SM00369">
    <property type="entry name" value="LRR_TYP"/>
    <property type="match status" value="7"/>
</dbReference>
<evidence type="ECO:0000256" key="22">
    <source>
        <dbReference type="ARBA" id="ARBA00023180"/>
    </source>
</evidence>
<keyword evidence="6" id="KW-0134">Cell wall</keyword>
<dbReference type="Gene3D" id="1.10.510.10">
    <property type="entry name" value="Transferase(Phosphotransferase) domain 1"/>
    <property type="match status" value="1"/>
</dbReference>
<keyword evidence="9" id="KW-0433">Leucine-rich repeat</keyword>
<keyword evidence="13" id="KW-0677">Repeat</keyword>
<evidence type="ECO:0000256" key="21">
    <source>
        <dbReference type="ARBA" id="ARBA00023170"/>
    </source>
</evidence>
<dbReference type="GO" id="GO:0001653">
    <property type="term" value="F:peptide receptor activity"/>
    <property type="evidence" value="ECO:0007669"/>
    <property type="project" value="UniProtKB-ARBA"/>
</dbReference>
<dbReference type="SMART" id="SM00220">
    <property type="entry name" value="S_TKc"/>
    <property type="match status" value="1"/>
</dbReference>
<dbReference type="SUPFAM" id="SSF52047">
    <property type="entry name" value="RNI-like"/>
    <property type="match status" value="2"/>
</dbReference>
<dbReference type="FunFam" id="3.80.10.10:FF:000400">
    <property type="entry name" value="Nuclear pore complex protein NUP107"/>
    <property type="match status" value="1"/>
</dbReference>
<dbReference type="GO" id="GO:2000280">
    <property type="term" value="P:regulation of root development"/>
    <property type="evidence" value="ECO:0007669"/>
    <property type="project" value="UniProtKB-ARBA"/>
</dbReference>
<evidence type="ECO:0000256" key="12">
    <source>
        <dbReference type="ARBA" id="ARBA00022729"/>
    </source>
</evidence>
<comment type="catalytic activity">
    <reaction evidence="25">
        <text>L-seryl-[protein] + ATP = O-phospho-L-seryl-[protein] + ADP + H(+)</text>
        <dbReference type="Rhea" id="RHEA:17989"/>
        <dbReference type="Rhea" id="RHEA-COMP:9863"/>
        <dbReference type="Rhea" id="RHEA-COMP:11604"/>
        <dbReference type="ChEBI" id="CHEBI:15378"/>
        <dbReference type="ChEBI" id="CHEBI:29999"/>
        <dbReference type="ChEBI" id="CHEBI:30616"/>
        <dbReference type="ChEBI" id="CHEBI:83421"/>
        <dbReference type="ChEBI" id="CHEBI:456216"/>
        <dbReference type="EC" id="2.7.11.1"/>
    </reaction>
</comment>
<evidence type="ECO:0000256" key="7">
    <source>
        <dbReference type="ARBA" id="ARBA00022527"/>
    </source>
</evidence>
<keyword evidence="5" id="KW-1003">Cell membrane</keyword>
<keyword evidence="14 26" id="KW-0547">Nucleotide-binding</keyword>
<dbReference type="InterPro" id="IPR001245">
    <property type="entry name" value="Ser-Thr/Tyr_kinase_cat_dom"/>
</dbReference>
<evidence type="ECO:0000256" key="24">
    <source>
        <dbReference type="ARBA" id="ARBA00047899"/>
    </source>
</evidence>
<evidence type="ECO:0000256" key="26">
    <source>
        <dbReference type="PROSITE-ProRule" id="PRU10141"/>
    </source>
</evidence>
<proteinExistence type="inferred from homology"/>
<name>A0A2P5DG34_PARAD</name>